<reference evidence="3" key="2">
    <citation type="journal article" date="2023" name="Curr. Microbiol.">
        <title>Granulicatella seriolae sp. nov., a Novel Facultative Anaerobe Isolated from Yellowtail Marine Fish.</title>
        <authorList>
            <person name="Lee M."/>
            <person name="Choi Y.J."/>
            <person name="Farooq A."/>
            <person name="Jeong J.B."/>
            <person name="Jung M.Y."/>
        </authorList>
    </citation>
    <scope>NUCLEOTIDE SEQUENCE</scope>
    <source>
        <strain evidence="3">S8</strain>
    </source>
</reference>
<keyword evidence="4" id="KW-1185">Reference proteome</keyword>
<sequence>MEVTERQALIVWMYTLKQLKAIKKFGYVTYISKRLKYVYLYVDQDQVEAITQKLNKLHFVRKVEPSYRPEVRMDFTQILPELKEQHQKDQLEKQTSLG</sequence>
<accession>A0ABT1WQ80</accession>
<protein>
    <recommendedName>
        <fullName evidence="2">UPF0298 protein NPA36_08825</fullName>
    </recommendedName>
</protein>
<evidence type="ECO:0000313" key="4">
    <source>
        <dbReference type="Proteomes" id="UP001059480"/>
    </source>
</evidence>
<evidence type="ECO:0000256" key="2">
    <source>
        <dbReference type="HAMAP-Rule" id="MF_01126"/>
    </source>
</evidence>
<dbReference type="RefSeq" id="WP_256945763.1">
    <property type="nucleotide sequence ID" value="NZ_JANHNZ010000010.1"/>
</dbReference>
<evidence type="ECO:0000256" key="1">
    <source>
        <dbReference type="ARBA" id="ARBA00022490"/>
    </source>
</evidence>
<keyword evidence="1 2" id="KW-0963">Cytoplasm</keyword>
<dbReference type="EMBL" id="JANHNZ010000010">
    <property type="protein sequence ID" value="MCQ9210651.1"/>
    <property type="molecule type" value="Genomic_DNA"/>
</dbReference>
<comment type="similarity">
    <text evidence="2">Belongs to the UPF0298 family.</text>
</comment>
<dbReference type="Pfam" id="PF09902">
    <property type="entry name" value="DUF2129"/>
    <property type="match status" value="1"/>
</dbReference>
<evidence type="ECO:0000313" key="3">
    <source>
        <dbReference type="EMBL" id="MCQ9210651.1"/>
    </source>
</evidence>
<dbReference type="PIRSF" id="PIRSF031653">
    <property type="entry name" value="UCP031653"/>
    <property type="match status" value="1"/>
</dbReference>
<gene>
    <name evidence="3" type="ORF">NPA36_08825</name>
</gene>
<dbReference type="HAMAP" id="MF_01126">
    <property type="entry name" value="UPF0298"/>
    <property type="match status" value="1"/>
</dbReference>
<name>A0ABT1WQ80_9LACT</name>
<reference evidence="3" key="3">
    <citation type="journal article" date="2023" name="Microbiol. Resour. Announc.">
        <title>Draft Genome Sequence of Granulicatella sp. Strain S8, Isolated from a Marine Fish, Seriola quinqueradiata.</title>
        <authorList>
            <person name="Lee M."/>
            <person name="Farooq A."/>
            <person name="Jeong J.B."/>
            <person name="Jung M.Y."/>
        </authorList>
    </citation>
    <scope>NUCLEOTIDE SEQUENCE</scope>
    <source>
        <strain evidence="3">S8</strain>
    </source>
</reference>
<comment type="caution">
    <text evidence="3">The sequence shown here is derived from an EMBL/GenBank/DDBJ whole genome shotgun (WGS) entry which is preliminary data.</text>
</comment>
<reference evidence="3" key="1">
    <citation type="submission" date="2022-07" db="EMBL/GenBank/DDBJ databases">
        <authorList>
            <person name="Jung M.-Y."/>
            <person name="Lee M."/>
        </authorList>
    </citation>
    <scope>NUCLEOTIDE SEQUENCE</scope>
    <source>
        <strain evidence="3">S8</strain>
    </source>
</reference>
<dbReference type="InterPro" id="IPR016979">
    <property type="entry name" value="DUF2129"/>
</dbReference>
<comment type="subcellular location">
    <subcellularLocation>
        <location evidence="2">Cytoplasm</location>
    </subcellularLocation>
</comment>
<proteinExistence type="inferred from homology"/>
<organism evidence="3 4">
    <name type="scientific">Granulicatella seriolae</name>
    <dbReference type="NCBI Taxonomy" id="2967226"/>
    <lineage>
        <taxon>Bacteria</taxon>
        <taxon>Bacillati</taxon>
        <taxon>Bacillota</taxon>
        <taxon>Bacilli</taxon>
        <taxon>Lactobacillales</taxon>
        <taxon>Carnobacteriaceae</taxon>
        <taxon>Granulicatella</taxon>
    </lineage>
</organism>
<dbReference type="Proteomes" id="UP001059480">
    <property type="component" value="Unassembled WGS sequence"/>
</dbReference>